<feature type="compositionally biased region" description="Basic and acidic residues" evidence="1">
    <location>
        <begin position="96"/>
        <end position="129"/>
    </location>
</feature>
<organism evidence="2 3">
    <name type="scientific">Desmophyllum pertusum</name>
    <dbReference type="NCBI Taxonomy" id="174260"/>
    <lineage>
        <taxon>Eukaryota</taxon>
        <taxon>Metazoa</taxon>
        <taxon>Cnidaria</taxon>
        <taxon>Anthozoa</taxon>
        <taxon>Hexacorallia</taxon>
        <taxon>Scleractinia</taxon>
        <taxon>Caryophylliina</taxon>
        <taxon>Caryophylliidae</taxon>
        <taxon>Desmophyllum</taxon>
    </lineage>
</organism>
<reference evidence="2" key="1">
    <citation type="submission" date="2023-01" db="EMBL/GenBank/DDBJ databases">
        <title>Genome assembly of the deep-sea coral Lophelia pertusa.</title>
        <authorList>
            <person name="Herrera S."/>
            <person name="Cordes E."/>
        </authorList>
    </citation>
    <scope>NUCLEOTIDE SEQUENCE</scope>
    <source>
        <strain evidence="2">USNM1676648</strain>
        <tissue evidence="2">Polyp</tissue>
    </source>
</reference>
<evidence type="ECO:0000256" key="1">
    <source>
        <dbReference type="SAM" id="MobiDB-lite"/>
    </source>
</evidence>
<dbReference type="OrthoDB" id="60033at2759"/>
<protein>
    <submittedName>
        <fullName evidence="2">Uncharacterized protein</fullName>
    </submittedName>
</protein>
<feature type="compositionally biased region" description="Polar residues" evidence="1">
    <location>
        <begin position="133"/>
        <end position="159"/>
    </location>
</feature>
<evidence type="ECO:0000313" key="2">
    <source>
        <dbReference type="EMBL" id="KAJ7382763.1"/>
    </source>
</evidence>
<evidence type="ECO:0000313" key="3">
    <source>
        <dbReference type="Proteomes" id="UP001163046"/>
    </source>
</evidence>
<gene>
    <name evidence="2" type="ORF">OS493_033049</name>
</gene>
<feature type="region of interest" description="Disordered" evidence="1">
    <location>
        <begin position="96"/>
        <end position="183"/>
    </location>
</feature>
<proteinExistence type="predicted"/>
<dbReference type="Proteomes" id="UP001163046">
    <property type="component" value="Unassembled WGS sequence"/>
</dbReference>
<accession>A0A9W9ZL44</accession>
<feature type="compositionally biased region" description="Basic and acidic residues" evidence="1">
    <location>
        <begin position="164"/>
        <end position="177"/>
    </location>
</feature>
<sequence length="183" mass="19710">MPFVPWQTALQMPFALYAPFCNPYQLAQMHQGPVGSLPNFQGLGLAGQFKQSAASPSLTWAQSLGSCEAVYPPVSMRQGTVSAGVTSLPIAIQTEAVERHTSGARDTKLTSSADNRDSESSRGETHAWESAELSVSGSQSFTTHSFTGESTDPSISCSPSAMLKRNEESWNGEERMEQNFVLS</sequence>
<dbReference type="AlphaFoldDB" id="A0A9W9ZL44"/>
<keyword evidence="3" id="KW-1185">Reference proteome</keyword>
<comment type="caution">
    <text evidence="2">The sequence shown here is derived from an EMBL/GenBank/DDBJ whole genome shotgun (WGS) entry which is preliminary data.</text>
</comment>
<dbReference type="EMBL" id="MU825915">
    <property type="protein sequence ID" value="KAJ7382763.1"/>
    <property type="molecule type" value="Genomic_DNA"/>
</dbReference>
<name>A0A9W9ZL44_9CNID</name>